<organism evidence="1 2">
    <name type="scientific">Dreissena polymorpha</name>
    <name type="common">Zebra mussel</name>
    <name type="synonym">Mytilus polymorpha</name>
    <dbReference type="NCBI Taxonomy" id="45954"/>
    <lineage>
        <taxon>Eukaryota</taxon>
        <taxon>Metazoa</taxon>
        <taxon>Spiralia</taxon>
        <taxon>Lophotrochozoa</taxon>
        <taxon>Mollusca</taxon>
        <taxon>Bivalvia</taxon>
        <taxon>Autobranchia</taxon>
        <taxon>Heteroconchia</taxon>
        <taxon>Euheterodonta</taxon>
        <taxon>Imparidentia</taxon>
        <taxon>Neoheterodontei</taxon>
        <taxon>Myida</taxon>
        <taxon>Dreissenoidea</taxon>
        <taxon>Dreissenidae</taxon>
        <taxon>Dreissena</taxon>
    </lineage>
</organism>
<sequence length="91" mass="10207">MADAASLKDVPSDFGEYFLPYKPCLRQRIQARKFSNESYISKLQLFHGRDGDIDVKSVVFRSQRKNDDGHMVNMSIGRSCVSNAICSCKAG</sequence>
<evidence type="ECO:0000313" key="2">
    <source>
        <dbReference type="Proteomes" id="UP000828390"/>
    </source>
</evidence>
<protein>
    <submittedName>
        <fullName evidence="1">Uncharacterized protein</fullName>
    </submittedName>
</protein>
<reference evidence="1" key="2">
    <citation type="submission" date="2020-11" db="EMBL/GenBank/DDBJ databases">
        <authorList>
            <person name="McCartney M.A."/>
            <person name="Auch B."/>
            <person name="Kono T."/>
            <person name="Mallez S."/>
            <person name="Becker A."/>
            <person name="Gohl D.M."/>
            <person name="Silverstein K.A.T."/>
            <person name="Koren S."/>
            <person name="Bechman K.B."/>
            <person name="Herman A."/>
            <person name="Abrahante J.E."/>
            <person name="Garbe J."/>
        </authorList>
    </citation>
    <scope>NUCLEOTIDE SEQUENCE</scope>
    <source>
        <strain evidence="1">Duluth1</strain>
        <tissue evidence="1">Whole animal</tissue>
    </source>
</reference>
<name>A0A9D4FTK6_DREPO</name>
<keyword evidence="2" id="KW-1185">Reference proteome</keyword>
<gene>
    <name evidence="1" type="ORF">DPMN_132307</name>
</gene>
<dbReference type="EMBL" id="JAIWYP010000006">
    <property type="protein sequence ID" value="KAH3804031.1"/>
    <property type="molecule type" value="Genomic_DNA"/>
</dbReference>
<reference evidence="1" key="1">
    <citation type="journal article" date="2019" name="bioRxiv">
        <title>The Genome of the Zebra Mussel, Dreissena polymorpha: A Resource for Invasive Species Research.</title>
        <authorList>
            <person name="McCartney M.A."/>
            <person name="Auch B."/>
            <person name="Kono T."/>
            <person name="Mallez S."/>
            <person name="Zhang Y."/>
            <person name="Obille A."/>
            <person name="Becker A."/>
            <person name="Abrahante J.E."/>
            <person name="Garbe J."/>
            <person name="Badalamenti J.P."/>
            <person name="Herman A."/>
            <person name="Mangelson H."/>
            <person name="Liachko I."/>
            <person name="Sullivan S."/>
            <person name="Sone E.D."/>
            <person name="Koren S."/>
            <person name="Silverstein K.A.T."/>
            <person name="Beckman K.B."/>
            <person name="Gohl D.M."/>
        </authorList>
    </citation>
    <scope>NUCLEOTIDE SEQUENCE</scope>
    <source>
        <strain evidence="1">Duluth1</strain>
        <tissue evidence="1">Whole animal</tissue>
    </source>
</reference>
<comment type="caution">
    <text evidence="1">The sequence shown here is derived from an EMBL/GenBank/DDBJ whole genome shotgun (WGS) entry which is preliminary data.</text>
</comment>
<proteinExistence type="predicted"/>
<dbReference type="AlphaFoldDB" id="A0A9D4FTK6"/>
<accession>A0A9D4FTK6</accession>
<dbReference type="Proteomes" id="UP000828390">
    <property type="component" value="Unassembled WGS sequence"/>
</dbReference>
<evidence type="ECO:0000313" key="1">
    <source>
        <dbReference type="EMBL" id="KAH3804031.1"/>
    </source>
</evidence>